<dbReference type="GO" id="GO:0009246">
    <property type="term" value="P:enterobacterial common antigen biosynthetic process"/>
    <property type="evidence" value="ECO:0007669"/>
    <property type="project" value="TreeGrafter"/>
</dbReference>
<keyword evidence="6 7" id="KW-0472">Membrane</keyword>
<dbReference type="PANTHER" id="PTHR40074">
    <property type="entry name" value="O-ACETYLTRANSFERASE WECH"/>
    <property type="match status" value="1"/>
</dbReference>
<feature type="transmembrane region" description="Helical" evidence="7">
    <location>
        <begin position="210"/>
        <end position="228"/>
    </location>
</feature>
<keyword evidence="4 7" id="KW-0812">Transmembrane</keyword>
<evidence type="ECO:0000256" key="3">
    <source>
        <dbReference type="ARBA" id="ARBA00022475"/>
    </source>
</evidence>
<gene>
    <name evidence="9" type="ORF">O0Q50_21080</name>
</gene>
<keyword evidence="3" id="KW-1003">Cell membrane</keyword>
<dbReference type="AlphaFoldDB" id="A0AAX6NCM4"/>
<dbReference type="GO" id="GO:0016413">
    <property type="term" value="F:O-acetyltransferase activity"/>
    <property type="evidence" value="ECO:0007669"/>
    <property type="project" value="TreeGrafter"/>
</dbReference>
<protein>
    <submittedName>
        <fullName evidence="9">Acyltransferase family protein</fullName>
    </submittedName>
</protein>
<evidence type="ECO:0000313" key="10">
    <source>
        <dbReference type="Proteomes" id="UP001269400"/>
    </source>
</evidence>
<dbReference type="GO" id="GO:0005886">
    <property type="term" value="C:plasma membrane"/>
    <property type="evidence" value="ECO:0007669"/>
    <property type="project" value="UniProtKB-SubCell"/>
</dbReference>
<dbReference type="RefSeq" id="WP_316910894.1">
    <property type="nucleotide sequence ID" value="NZ_JAPTGD010000002.1"/>
</dbReference>
<evidence type="ECO:0000256" key="6">
    <source>
        <dbReference type="ARBA" id="ARBA00023136"/>
    </source>
</evidence>
<dbReference type="EMBL" id="JAPTGD010000002">
    <property type="protein sequence ID" value="MDU9693673.1"/>
    <property type="molecule type" value="Genomic_DNA"/>
</dbReference>
<feature type="transmembrane region" description="Helical" evidence="7">
    <location>
        <begin position="240"/>
        <end position="259"/>
    </location>
</feature>
<evidence type="ECO:0000256" key="7">
    <source>
        <dbReference type="SAM" id="Phobius"/>
    </source>
</evidence>
<keyword evidence="5 7" id="KW-1133">Transmembrane helix</keyword>
<feature type="transmembrane region" description="Helical" evidence="7">
    <location>
        <begin position="79"/>
        <end position="102"/>
    </location>
</feature>
<feature type="transmembrane region" description="Helical" evidence="7">
    <location>
        <begin position="122"/>
        <end position="141"/>
    </location>
</feature>
<comment type="subcellular location">
    <subcellularLocation>
        <location evidence="1">Cell membrane</location>
        <topology evidence="1">Multi-pass membrane protein</topology>
    </subcellularLocation>
</comment>
<keyword evidence="9" id="KW-0012">Acyltransferase</keyword>
<comment type="similarity">
    <text evidence="2">Belongs to the acyltransferase 3 family.</text>
</comment>
<keyword evidence="9" id="KW-0808">Transferase</keyword>
<evidence type="ECO:0000313" key="9">
    <source>
        <dbReference type="EMBL" id="MDU9693673.1"/>
    </source>
</evidence>
<name>A0AAX6NCM4_PRIAR</name>
<evidence type="ECO:0000256" key="2">
    <source>
        <dbReference type="ARBA" id="ARBA00007400"/>
    </source>
</evidence>
<feature type="transmembrane region" description="Helical" evidence="7">
    <location>
        <begin position="307"/>
        <end position="328"/>
    </location>
</feature>
<dbReference type="Pfam" id="PF01757">
    <property type="entry name" value="Acyl_transf_3"/>
    <property type="match status" value="1"/>
</dbReference>
<dbReference type="Proteomes" id="UP001269400">
    <property type="component" value="Unassembled WGS sequence"/>
</dbReference>
<evidence type="ECO:0000259" key="8">
    <source>
        <dbReference type="Pfam" id="PF01757"/>
    </source>
</evidence>
<sequence length="336" mass="39035">MQPNRNVGIDVVKASAVLFVPSVHFFLHTYFYNTPLNGINMFVQLFCRMMFLICVPLFLILTGYLQANKRPEGKYFKKIWSIIIIYLIYSVIAILVREFYFQDHKDIGEWIRLILLFKANGYSWYINMFIGLFLLSPYLNILYKGIPTKRGKLLLIGILLFLTSVPELLNGKAQGFLNFPDFWKLLYPLTYYFIGSFIKEFQVTIKTGLNIFLVLLFGIASATTEYLYANGGKFLQKVGYYPSLLVVMLSVSFFIMFYRCNIKNRIIVKTISLLSILSLDIYLASYITDLFVYEYVSEHFPHSQTKIIYYSPLVVGATVTGAFILAYLRHKIIKIR</sequence>
<dbReference type="InterPro" id="IPR002656">
    <property type="entry name" value="Acyl_transf_3_dom"/>
</dbReference>
<organism evidence="9 10">
    <name type="scientific">Priestia aryabhattai</name>
    <name type="common">Bacillus aryabhattai</name>
    <dbReference type="NCBI Taxonomy" id="412384"/>
    <lineage>
        <taxon>Bacteria</taxon>
        <taxon>Bacillati</taxon>
        <taxon>Bacillota</taxon>
        <taxon>Bacilli</taxon>
        <taxon>Bacillales</taxon>
        <taxon>Bacillaceae</taxon>
        <taxon>Priestia</taxon>
    </lineage>
</organism>
<accession>A0AAX6NCM4</accession>
<dbReference type="PANTHER" id="PTHR40074:SF2">
    <property type="entry name" value="O-ACETYLTRANSFERASE WECH"/>
    <property type="match status" value="1"/>
</dbReference>
<reference evidence="9" key="2">
    <citation type="submission" date="2022-12" db="EMBL/GenBank/DDBJ databases">
        <authorList>
            <person name="Dechsakulwatana C."/>
            <person name="Rungsihiranrut A."/>
            <person name="Muangchinda C."/>
            <person name="Ningthoujam R."/>
            <person name="Klankeo P."/>
            <person name="Pinyakong O."/>
        </authorList>
    </citation>
    <scope>NUCLEOTIDE SEQUENCE</scope>
    <source>
        <strain evidence="9">TL01-2</strain>
    </source>
</reference>
<evidence type="ECO:0000256" key="1">
    <source>
        <dbReference type="ARBA" id="ARBA00004651"/>
    </source>
</evidence>
<proteinExistence type="inferred from homology"/>
<comment type="caution">
    <text evidence="9">The sequence shown here is derived from an EMBL/GenBank/DDBJ whole genome shotgun (WGS) entry which is preliminary data.</text>
</comment>
<feature type="transmembrane region" description="Helical" evidence="7">
    <location>
        <begin position="12"/>
        <end position="31"/>
    </location>
</feature>
<feature type="transmembrane region" description="Helical" evidence="7">
    <location>
        <begin position="266"/>
        <end position="287"/>
    </location>
</feature>
<evidence type="ECO:0000256" key="4">
    <source>
        <dbReference type="ARBA" id="ARBA00022692"/>
    </source>
</evidence>
<reference evidence="9" key="1">
    <citation type="journal article" date="2022" name="J Environ Chem Eng">
        <title>Biodegradation of petroleum oil using a constructed nonpathogenic and heavy metal-tolerant bacterial consortium isolated from marine sponges.</title>
        <authorList>
            <person name="Dechsakulwatana C."/>
            <person name="Rungsihiranrut A."/>
            <person name="Muangchinda C."/>
            <person name="Ningthoujam R."/>
            <person name="Klankeo P."/>
            <person name="Pinyakong O."/>
        </authorList>
    </citation>
    <scope>NUCLEOTIDE SEQUENCE</scope>
    <source>
        <strain evidence="9">TL01-2</strain>
    </source>
</reference>
<feature type="domain" description="Acyltransferase 3" evidence="8">
    <location>
        <begin position="7"/>
        <end position="326"/>
    </location>
</feature>
<evidence type="ECO:0000256" key="5">
    <source>
        <dbReference type="ARBA" id="ARBA00022989"/>
    </source>
</evidence>
<feature type="transmembrane region" description="Helical" evidence="7">
    <location>
        <begin position="43"/>
        <end position="67"/>
    </location>
</feature>